<feature type="signal peptide" evidence="1">
    <location>
        <begin position="1"/>
        <end position="27"/>
    </location>
</feature>
<dbReference type="GO" id="GO:0005576">
    <property type="term" value="C:extracellular region"/>
    <property type="evidence" value="ECO:0007669"/>
    <property type="project" value="TreeGrafter"/>
</dbReference>
<dbReference type="PANTHER" id="PTHR45708">
    <property type="entry name" value="ENDOCHITINASE"/>
    <property type="match status" value="1"/>
</dbReference>
<organism evidence="3">
    <name type="scientific">Griffonia simplicifolia</name>
    <name type="common">Bandeiraea simplicifolia</name>
    <dbReference type="NCBI Taxonomy" id="3850"/>
    <lineage>
        <taxon>Eukaryota</taxon>
        <taxon>Viridiplantae</taxon>
        <taxon>Streptophyta</taxon>
        <taxon>Embryophyta</taxon>
        <taxon>Tracheophyta</taxon>
        <taxon>Spermatophyta</taxon>
        <taxon>Magnoliopsida</taxon>
        <taxon>eudicotyledons</taxon>
        <taxon>Gunneridae</taxon>
        <taxon>Pentapetalae</taxon>
        <taxon>rosids</taxon>
        <taxon>fabids</taxon>
        <taxon>Fabales</taxon>
        <taxon>Fabaceae</taxon>
        <taxon>Cercidoideae</taxon>
        <taxon>Cercideae</taxon>
        <taxon>Cercidinae</taxon>
        <taxon>Griffonia</taxon>
    </lineage>
</organism>
<dbReference type="CAZy" id="GH18">
    <property type="family name" value="Glycoside Hydrolase Family 18"/>
</dbReference>
<keyword evidence="1" id="KW-0732">Signal</keyword>
<dbReference type="InterPro" id="IPR001223">
    <property type="entry name" value="Glyco_hydro18_cat"/>
</dbReference>
<dbReference type="InterPro" id="IPR045321">
    <property type="entry name" value="Cts1-like"/>
</dbReference>
<protein>
    <submittedName>
        <fullName evidence="3">SGS-II</fullName>
    </submittedName>
</protein>
<name>O22595_GRISI</name>
<dbReference type="PROSITE" id="PS51257">
    <property type="entry name" value="PROKAR_LIPOPROTEIN"/>
    <property type="match status" value="1"/>
</dbReference>
<dbReference type="SMR" id="O22595"/>
<dbReference type="CDD" id="cd02877">
    <property type="entry name" value="GH18_hevamine_XipI_class_III"/>
    <property type="match status" value="1"/>
</dbReference>
<dbReference type="SUPFAM" id="SSF51445">
    <property type="entry name" value="(Trans)glycosidases"/>
    <property type="match status" value="1"/>
</dbReference>
<evidence type="ECO:0000259" key="2">
    <source>
        <dbReference type="PROSITE" id="PS51910"/>
    </source>
</evidence>
<dbReference type="EMBL" id="AF026950">
    <property type="protein sequence ID" value="AAB82745.1"/>
    <property type="molecule type" value="mRNA"/>
</dbReference>
<dbReference type="GO" id="GO:0005975">
    <property type="term" value="P:carbohydrate metabolic process"/>
    <property type="evidence" value="ECO:0007669"/>
    <property type="project" value="InterPro"/>
</dbReference>
<dbReference type="Gene3D" id="3.20.20.80">
    <property type="entry name" value="Glycosidases"/>
    <property type="match status" value="1"/>
</dbReference>
<feature type="chain" id="PRO_5004157886" evidence="1">
    <location>
        <begin position="28"/>
        <end position="335"/>
    </location>
</feature>
<dbReference type="InterPro" id="IPR050542">
    <property type="entry name" value="Glycosyl_Hydrlase18_Chitinase"/>
</dbReference>
<dbReference type="GO" id="GO:0004568">
    <property type="term" value="F:chitinase activity"/>
    <property type="evidence" value="ECO:0007669"/>
    <property type="project" value="TreeGrafter"/>
</dbReference>
<sequence length="335" mass="37019">MATKTQALILLFSLFTISCSFIKPCHADCVSKEGVAVIWGQRSESEEKTLQETCATGNYKIILLDYLIVYENGTEPLLNLASHCGWAGNLCSKLESEIKYCQSNGIQVLISLWEDRPNAATPTRSALKADAPAEKLADYLWNNYLSGQSGPLGAVALDGINIIEAHEDQKLHWDEIVKAVSELSKQRKVYIGATPQCVDPYLEDAIATGLVDYAFVEFFYDPQCEYDSTNKDPTKLVNSWNKWISKDGLTDKQVFLGIPANKEVTGAGGYIDPEDLKRDVLPVVQKASNYGGIMLYDRAADVKNGYSDSVKDYVPTACKCVCDDSFPFYNQALAL</sequence>
<evidence type="ECO:0000313" key="3">
    <source>
        <dbReference type="EMBL" id="AAB82745.1"/>
    </source>
</evidence>
<reference evidence="3" key="1">
    <citation type="submission" date="1997-09" db="EMBL/GenBank/DDBJ databases">
        <authorList>
            <person name="Zhu-Salzman K."/>
            <person name="Salzman R.A."/>
            <person name="Koiwa H."/>
            <person name="Murdock L.L."/>
            <person name="Bressan R.A."/>
            <person name="Hasegawa P.M."/>
        </authorList>
    </citation>
    <scope>NUCLEOTIDE SEQUENCE</scope>
</reference>
<proteinExistence type="evidence at transcript level"/>
<dbReference type="InterPro" id="IPR017853">
    <property type="entry name" value="GH"/>
</dbReference>
<dbReference type="PANTHER" id="PTHR45708:SF31">
    <property type="entry name" value="III ACIDIC ENDOCHITINASE, PUTATIVE-RELATED"/>
    <property type="match status" value="1"/>
</dbReference>
<accession>O22595</accession>
<dbReference type="AlphaFoldDB" id="O22595"/>
<dbReference type="PROSITE" id="PS51910">
    <property type="entry name" value="GH18_2"/>
    <property type="match status" value="1"/>
</dbReference>
<feature type="domain" description="GH18" evidence="2">
    <location>
        <begin position="33"/>
        <end position="317"/>
    </location>
</feature>
<evidence type="ECO:0000256" key="1">
    <source>
        <dbReference type="SAM" id="SignalP"/>
    </source>
</evidence>